<evidence type="ECO:0000313" key="3">
    <source>
        <dbReference type="Proteomes" id="UP000193553"/>
    </source>
</evidence>
<dbReference type="RefSeq" id="WP_085359699.1">
    <property type="nucleotide sequence ID" value="NZ_NAFD01000183.1"/>
</dbReference>
<dbReference type="AlphaFoldDB" id="A0A1X3H8Q8"/>
<evidence type="ECO:0000256" key="1">
    <source>
        <dbReference type="SAM" id="MobiDB-lite"/>
    </source>
</evidence>
<reference evidence="2 3" key="1">
    <citation type="submission" date="2017-03" db="EMBL/GenBank/DDBJ databases">
        <title>Whole genome sequences of fourteen strains of Bradyrhizobium canariense and one strain of Bradyrhizobium japonicum isolated from Lupinus (Papilionoideae: Genisteae) species in Algeria.</title>
        <authorList>
            <person name="Crovadore J."/>
            <person name="Chekireb D."/>
            <person name="Brachmann A."/>
            <person name="Chablais R."/>
            <person name="Cochard B."/>
            <person name="Lefort F."/>
        </authorList>
    </citation>
    <scope>NUCLEOTIDE SEQUENCE [LARGE SCALE GENOMIC DNA]</scope>
    <source>
        <strain evidence="2 3">UBMA195</strain>
    </source>
</reference>
<comment type="caution">
    <text evidence="2">The sequence shown here is derived from an EMBL/GenBank/DDBJ whole genome shotgun (WGS) entry which is preliminary data.</text>
</comment>
<accession>A0A1X3H8Q8</accession>
<feature type="region of interest" description="Disordered" evidence="1">
    <location>
        <begin position="1"/>
        <end position="30"/>
    </location>
</feature>
<name>A0A1X3H8Q8_9BRAD</name>
<proteinExistence type="predicted"/>
<sequence length="261" mass="28045">MTDRGKLKRPLGSTRKWSIESEDHPSYEEQRGLRRLTFDLEGKRPEAAAALAKKMIDAATQVIADAGEKSIATILAEADAAATRSADQALDEALAIWSAGITLKHGFFSPISSAARLLGHNAALTRSMAAVIMAEEQCSADDVAAEDQEVRMRQIYEFADAWHWLHMELFGEHELAFAKRDGAAKGAAAMAEKGKRKNQIIADAIEAVRSKGLVNMANHSAVAKAIQAEVDEKCAKAGLEKAQSSQSFIKSVAAVLKSGKG</sequence>
<organism evidence="2 3">
    <name type="scientific">Bradyrhizobium canariense</name>
    <dbReference type="NCBI Taxonomy" id="255045"/>
    <lineage>
        <taxon>Bacteria</taxon>
        <taxon>Pseudomonadati</taxon>
        <taxon>Pseudomonadota</taxon>
        <taxon>Alphaproteobacteria</taxon>
        <taxon>Hyphomicrobiales</taxon>
        <taxon>Nitrobacteraceae</taxon>
        <taxon>Bradyrhizobium</taxon>
    </lineage>
</organism>
<dbReference type="Proteomes" id="UP000193553">
    <property type="component" value="Unassembled WGS sequence"/>
</dbReference>
<protein>
    <submittedName>
        <fullName evidence="2">Uncharacterized protein</fullName>
    </submittedName>
</protein>
<evidence type="ECO:0000313" key="2">
    <source>
        <dbReference type="EMBL" id="OSJ12431.1"/>
    </source>
</evidence>
<gene>
    <name evidence="2" type="ORF">BSZ18_12960</name>
</gene>
<dbReference type="EMBL" id="NAFI01000166">
    <property type="protein sequence ID" value="OSJ12431.1"/>
    <property type="molecule type" value="Genomic_DNA"/>
</dbReference>
<feature type="compositionally biased region" description="Basic and acidic residues" evidence="1">
    <location>
        <begin position="17"/>
        <end position="30"/>
    </location>
</feature>